<dbReference type="AlphaFoldDB" id="A0A0G3XET4"/>
<dbReference type="KEGG" id="cna:AB433_06530"/>
<sequence length="74" mass="8118">MDRDEFGAIGDAFRNIGGIMKERHRQEGAGATPPFPHFHDHLSREAKRMIANGQADLGNAVLAFRAAVEDADNE</sequence>
<dbReference type="PATRIC" id="fig|1348774.3.peg.1365"/>
<dbReference type="STRING" id="1348774.AB433_06530"/>
<dbReference type="EMBL" id="CP011770">
    <property type="protein sequence ID" value="AKM09712.1"/>
    <property type="molecule type" value="Genomic_DNA"/>
</dbReference>
<organism evidence="1 2">
    <name type="scientific">Croceicoccus naphthovorans</name>
    <dbReference type="NCBI Taxonomy" id="1348774"/>
    <lineage>
        <taxon>Bacteria</taxon>
        <taxon>Pseudomonadati</taxon>
        <taxon>Pseudomonadota</taxon>
        <taxon>Alphaproteobacteria</taxon>
        <taxon>Sphingomonadales</taxon>
        <taxon>Erythrobacteraceae</taxon>
        <taxon>Croceicoccus</taxon>
    </lineage>
</organism>
<gene>
    <name evidence="1" type="ORF">AB433_06530</name>
</gene>
<protein>
    <submittedName>
        <fullName evidence="1">Uncharacterized protein</fullName>
    </submittedName>
</protein>
<dbReference type="Proteomes" id="UP000035287">
    <property type="component" value="Chromosome"/>
</dbReference>
<dbReference type="RefSeq" id="WP_047820398.1">
    <property type="nucleotide sequence ID" value="NZ_CP011770.1"/>
</dbReference>
<name>A0A0G3XET4_9SPHN</name>
<keyword evidence="2" id="KW-1185">Reference proteome</keyword>
<evidence type="ECO:0000313" key="1">
    <source>
        <dbReference type="EMBL" id="AKM09712.1"/>
    </source>
</evidence>
<evidence type="ECO:0000313" key="2">
    <source>
        <dbReference type="Proteomes" id="UP000035287"/>
    </source>
</evidence>
<reference evidence="1 2" key="1">
    <citation type="submission" date="2015-06" db="EMBL/GenBank/DDBJ databases">
        <authorList>
            <person name="Zeng Y."/>
            <person name="Huang Y."/>
        </authorList>
    </citation>
    <scope>NUCLEOTIDE SEQUENCE [LARGE SCALE GENOMIC DNA]</scope>
    <source>
        <strain evidence="1 2">PQ-2</strain>
    </source>
</reference>
<proteinExistence type="predicted"/>
<accession>A0A0G3XET4</accession>